<dbReference type="Gene3D" id="6.10.340.10">
    <property type="match status" value="1"/>
</dbReference>
<dbReference type="GO" id="GO:0000155">
    <property type="term" value="F:phosphorelay sensor kinase activity"/>
    <property type="evidence" value="ECO:0007669"/>
    <property type="project" value="InterPro"/>
</dbReference>
<keyword evidence="6" id="KW-0808">Transferase</keyword>
<keyword evidence="8" id="KW-0547">Nucleotide-binding</keyword>
<keyword evidence="11 14" id="KW-1133">Transmembrane helix</keyword>
<dbReference type="PROSITE" id="PS50885">
    <property type="entry name" value="HAMP"/>
    <property type="match status" value="1"/>
</dbReference>
<dbReference type="InterPro" id="IPR003594">
    <property type="entry name" value="HATPase_dom"/>
</dbReference>
<evidence type="ECO:0000256" key="12">
    <source>
        <dbReference type="ARBA" id="ARBA00023012"/>
    </source>
</evidence>
<feature type="transmembrane region" description="Helical" evidence="14">
    <location>
        <begin position="169"/>
        <end position="193"/>
    </location>
</feature>
<dbReference type="CDD" id="cd00082">
    <property type="entry name" value="HisKA"/>
    <property type="match status" value="1"/>
</dbReference>
<evidence type="ECO:0000313" key="17">
    <source>
        <dbReference type="EMBL" id="NBI07487.1"/>
    </source>
</evidence>
<dbReference type="PANTHER" id="PTHR45528">
    <property type="entry name" value="SENSOR HISTIDINE KINASE CPXA"/>
    <property type="match status" value="1"/>
</dbReference>
<dbReference type="Pfam" id="PF00672">
    <property type="entry name" value="HAMP"/>
    <property type="match status" value="1"/>
</dbReference>
<dbReference type="CDD" id="cd00075">
    <property type="entry name" value="HATPase"/>
    <property type="match status" value="1"/>
</dbReference>
<accession>A0A845QX21</accession>
<dbReference type="CDD" id="cd06225">
    <property type="entry name" value="HAMP"/>
    <property type="match status" value="1"/>
</dbReference>
<dbReference type="PANTHER" id="PTHR45528:SF1">
    <property type="entry name" value="SENSOR HISTIDINE KINASE CPXA"/>
    <property type="match status" value="1"/>
</dbReference>
<keyword evidence="10" id="KW-0067">ATP-binding</keyword>
<dbReference type="EMBL" id="QXXA01000012">
    <property type="protein sequence ID" value="NBI07487.1"/>
    <property type="molecule type" value="Genomic_DNA"/>
</dbReference>
<dbReference type="Gene3D" id="1.10.287.130">
    <property type="match status" value="1"/>
</dbReference>
<evidence type="ECO:0000256" key="2">
    <source>
        <dbReference type="ARBA" id="ARBA00004651"/>
    </source>
</evidence>
<dbReference type="SMART" id="SM00387">
    <property type="entry name" value="HATPase_c"/>
    <property type="match status" value="1"/>
</dbReference>
<gene>
    <name evidence="17" type="ORF">D3Z33_11560</name>
</gene>
<feature type="domain" description="Histidine kinase" evidence="15">
    <location>
        <begin position="257"/>
        <end position="470"/>
    </location>
</feature>
<dbReference type="Gene3D" id="3.30.565.10">
    <property type="entry name" value="Histidine kinase-like ATPase, C-terminal domain"/>
    <property type="match status" value="1"/>
</dbReference>
<evidence type="ECO:0000256" key="7">
    <source>
        <dbReference type="ARBA" id="ARBA00022692"/>
    </source>
</evidence>
<organism evidence="17 18">
    <name type="scientific">Senegalia massiliensis</name>
    <dbReference type="NCBI Taxonomy" id="1720316"/>
    <lineage>
        <taxon>Bacteria</taxon>
        <taxon>Bacillati</taxon>
        <taxon>Bacillota</taxon>
        <taxon>Clostridia</taxon>
        <taxon>Eubacteriales</taxon>
        <taxon>Clostridiaceae</taxon>
        <taxon>Senegalia</taxon>
    </lineage>
</organism>
<evidence type="ECO:0000256" key="3">
    <source>
        <dbReference type="ARBA" id="ARBA00012438"/>
    </source>
</evidence>
<dbReference type="SUPFAM" id="SSF47384">
    <property type="entry name" value="Homodimeric domain of signal transducing histidine kinase"/>
    <property type="match status" value="1"/>
</dbReference>
<name>A0A845QX21_9CLOT</name>
<keyword evidence="13 14" id="KW-0472">Membrane</keyword>
<evidence type="ECO:0000256" key="4">
    <source>
        <dbReference type="ARBA" id="ARBA00022475"/>
    </source>
</evidence>
<feature type="domain" description="HAMP" evidence="16">
    <location>
        <begin position="190"/>
        <end position="242"/>
    </location>
</feature>
<keyword evidence="4" id="KW-1003">Cell membrane</keyword>
<comment type="subcellular location">
    <subcellularLocation>
        <location evidence="2">Cell membrane</location>
        <topology evidence="2">Multi-pass membrane protein</topology>
    </subcellularLocation>
</comment>
<keyword evidence="5" id="KW-0597">Phosphoprotein</keyword>
<proteinExistence type="predicted"/>
<comment type="caution">
    <text evidence="17">The sequence shown here is derived from an EMBL/GenBank/DDBJ whole genome shotgun (WGS) entry which is preliminary data.</text>
</comment>
<dbReference type="InterPro" id="IPR036097">
    <property type="entry name" value="HisK_dim/P_sf"/>
</dbReference>
<dbReference type="RefSeq" id="WP_160197943.1">
    <property type="nucleotide sequence ID" value="NZ_QXXA01000012.1"/>
</dbReference>
<dbReference type="InterPro" id="IPR004358">
    <property type="entry name" value="Sig_transdc_His_kin-like_C"/>
</dbReference>
<evidence type="ECO:0000259" key="15">
    <source>
        <dbReference type="PROSITE" id="PS50109"/>
    </source>
</evidence>
<comment type="catalytic activity">
    <reaction evidence="1">
        <text>ATP + protein L-histidine = ADP + protein N-phospho-L-histidine.</text>
        <dbReference type="EC" id="2.7.13.3"/>
    </reaction>
</comment>
<evidence type="ECO:0000256" key="14">
    <source>
        <dbReference type="SAM" id="Phobius"/>
    </source>
</evidence>
<keyword evidence="7 14" id="KW-0812">Transmembrane</keyword>
<dbReference type="GO" id="GO:0005524">
    <property type="term" value="F:ATP binding"/>
    <property type="evidence" value="ECO:0007669"/>
    <property type="project" value="UniProtKB-KW"/>
</dbReference>
<keyword evidence="9 17" id="KW-0418">Kinase</keyword>
<evidence type="ECO:0000256" key="9">
    <source>
        <dbReference type="ARBA" id="ARBA00022777"/>
    </source>
</evidence>
<dbReference type="SUPFAM" id="SSF55874">
    <property type="entry name" value="ATPase domain of HSP90 chaperone/DNA topoisomerase II/histidine kinase"/>
    <property type="match status" value="1"/>
</dbReference>
<evidence type="ECO:0000259" key="16">
    <source>
        <dbReference type="PROSITE" id="PS50885"/>
    </source>
</evidence>
<feature type="transmembrane region" description="Helical" evidence="14">
    <location>
        <begin position="7"/>
        <end position="27"/>
    </location>
</feature>
<evidence type="ECO:0000256" key="5">
    <source>
        <dbReference type="ARBA" id="ARBA00022553"/>
    </source>
</evidence>
<dbReference type="Pfam" id="PF02518">
    <property type="entry name" value="HATPase_c"/>
    <property type="match status" value="1"/>
</dbReference>
<evidence type="ECO:0000256" key="11">
    <source>
        <dbReference type="ARBA" id="ARBA00022989"/>
    </source>
</evidence>
<protein>
    <recommendedName>
        <fullName evidence="3">histidine kinase</fullName>
        <ecNumber evidence="3">2.7.13.3</ecNumber>
    </recommendedName>
</protein>
<evidence type="ECO:0000256" key="10">
    <source>
        <dbReference type="ARBA" id="ARBA00022840"/>
    </source>
</evidence>
<dbReference type="Proteomes" id="UP000467132">
    <property type="component" value="Unassembled WGS sequence"/>
</dbReference>
<evidence type="ECO:0000256" key="6">
    <source>
        <dbReference type="ARBA" id="ARBA00022679"/>
    </source>
</evidence>
<dbReference type="SUPFAM" id="SSF158472">
    <property type="entry name" value="HAMP domain-like"/>
    <property type="match status" value="1"/>
</dbReference>
<dbReference type="OrthoDB" id="9786919at2"/>
<evidence type="ECO:0000313" key="18">
    <source>
        <dbReference type="Proteomes" id="UP000467132"/>
    </source>
</evidence>
<keyword evidence="12" id="KW-0902">Two-component regulatory system</keyword>
<sequence length="472" mass="54702">MKFFWKMFFATMFVCVICFSLGGYILINFNFNSLLESEVKTAYSFGDIVYYSLANELKDNENFYMNNDTNDMINEVAESININTTNGKIRFSIVNNEKESFYSSLEKNLDKRLLKDLSISQKGYTLKQTESEIYIQAFRPAKFFGQNYYIETIQDVTYIFDNQKSQYNMVMWIIVGIFVLGGTLTFIISKLLIRQVVSLTKVTKEISAGNLSKRVKIKGQDEFSLLSKNFNYMADDLEEKIYELKREAERRERFVSDFSHELKTPLTSIIGYSDMLRRKELNPERISLCANYIFTEGKRLETLSMRLLDLIVLKNQEIHIVPVLIREFLEEINFIISPQLKEENIEMLINLRPAIVKLEPELMKTVFINIIDNARKAIDGKGYIHITGIPDKDTYRIIIEDNGKGMEKHELSKIKEAFYMVDKSRAREQGGAGLGLSICDQILRLHDFEIEFYSTVGEGTKVTVIMKGVQSE</sequence>
<dbReference type="SMART" id="SM00388">
    <property type="entry name" value="HisKA"/>
    <property type="match status" value="1"/>
</dbReference>
<dbReference type="AlphaFoldDB" id="A0A845QX21"/>
<dbReference type="SMART" id="SM00304">
    <property type="entry name" value="HAMP"/>
    <property type="match status" value="1"/>
</dbReference>
<dbReference type="GO" id="GO:0005886">
    <property type="term" value="C:plasma membrane"/>
    <property type="evidence" value="ECO:0007669"/>
    <property type="project" value="UniProtKB-SubCell"/>
</dbReference>
<dbReference type="PRINTS" id="PR00344">
    <property type="entry name" value="BCTRLSENSOR"/>
</dbReference>
<dbReference type="EC" id="2.7.13.3" evidence="3"/>
<evidence type="ECO:0000256" key="13">
    <source>
        <dbReference type="ARBA" id="ARBA00023136"/>
    </source>
</evidence>
<dbReference type="InterPro" id="IPR003661">
    <property type="entry name" value="HisK_dim/P_dom"/>
</dbReference>
<reference evidence="17 18" key="1">
    <citation type="submission" date="2018-08" db="EMBL/GenBank/DDBJ databases">
        <title>Murine metabolic-syndrome-specific gut microbial biobank.</title>
        <authorList>
            <person name="Liu C."/>
        </authorList>
    </citation>
    <scope>NUCLEOTIDE SEQUENCE [LARGE SCALE GENOMIC DNA]</scope>
    <source>
        <strain evidence="17 18">583</strain>
    </source>
</reference>
<dbReference type="InterPro" id="IPR005467">
    <property type="entry name" value="His_kinase_dom"/>
</dbReference>
<evidence type="ECO:0000256" key="8">
    <source>
        <dbReference type="ARBA" id="ARBA00022741"/>
    </source>
</evidence>
<dbReference type="Pfam" id="PF00512">
    <property type="entry name" value="HisKA"/>
    <property type="match status" value="1"/>
</dbReference>
<keyword evidence="18" id="KW-1185">Reference proteome</keyword>
<dbReference type="InterPro" id="IPR003660">
    <property type="entry name" value="HAMP_dom"/>
</dbReference>
<evidence type="ECO:0000256" key="1">
    <source>
        <dbReference type="ARBA" id="ARBA00000085"/>
    </source>
</evidence>
<dbReference type="InterPro" id="IPR050398">
    <property type="entry name" value="HssS/ArlS-like"/>
</dbReference>
<dbReference type="PROSITE" id="PS50109">
    <property type="entry name" value="HIS_KIN"/>
    <property type="match status" value="1"/>
</dbReference>
<dbReference type="InterPro" id="IPR036890">
    <property type="entry name" value="HATPase_C_sf"/>
</dbReference>